<evidence type="ECO:0000313" key="3">
    <source>
        <dbReference type="Proteomes" id="UP000053477"/>
    </source>
</evidence>
<reference evidence="2 3" key="1">
    <citation type="submission" date="2015-04" db="EMBL/GenBank/DDBJ databases">
        <title>Complete genome sequence of Schizopora paradoxa KUC8140, a cosmopolitan wood degrader in East Asia.</title>
        <authorList>
            <consortium name="DOE Joint Genome Institute"/>
            <person name="Min B."/>
            <person name="Park H."/>
            <person name="Jang Y."/>
            <person name="Kim J.-J."/>
            <person name="Kim K.H."/>
            <person name="Pangilinan J."/>
            <person name="Lipzen A."/>
            <person name="Riley R."/>
            <person name="Grigoriev I.V."/>
            <person name="Spatafora J.W."/>
            <person name="Choi I.-G."/>
        </authorList>
    </citation>
    <scope>NUCLEOTIDE SEQUENCE [LARGE SCALE GENOMIC DNA]</scope>
    <source>
        <strain evidence="2 3">KUC8140</strain>
    </source>
</reference>
<name>A0A0H2QY15_9AGAM</name>
<gene>
    <name evidence="2" type="ORF">SCHPADRAFT_947691</name>
</gene>
<accession>A0A0H2QY15</accession>
<feature type="compositionally biased region" description="Acidic residues" evidence="1">
    <location>
        <begin position="150"/>
        <end position="183"/>
    </location>
</feature>
<protein>
    <submittedName>
        <fullName evidence="2">Uncharacterized protein</fullName>
    </submittedName>
</protein>
<keyword evidence="3" id="KW-1185">Reference proteome</keyword>
<sequence length="191" mass="20527">MTDTALVYVTQFVSPRLFSVDRISNMRVIFGVSSCAHPLLMQVHVYKNKYTINVDAVTRDAGPGAELELKSSEIRNVHVNLDAEVAIVEDETSKTVIRFQDLASAHAFTSQLHQAAIGIRNAAEPGVVPDVQMGIADAEENPADAGSDAATEEEDPDEADSLVDTADEPDDNATDANVDETETAELNADVN</sequence>
<proteinExistence type="predicted"/>
<dbReference type="EMBL" id="KQ086541">
    <property type="protein sequence ID" value="KLO04440.1"/>
    <property type="molecule type" value="Genomic_DNA"/>
</dbReference>
<dbReference type="Proteomes" id="UP000053477">
    <property type="component" value="Unassembled WGS sequence"/>
</dbReference>
<dbReference type="InParanoid" id="A0A0H2QY15"/>
<dbReference type="AlphaFoldDB" id="A0A0H2QY15"/>
<organism evidence="2 3">
    <name type="scientific">Schizopora paradoxa</name>
    <dbReference type="NCBI Taxonomy" id="27342"/>
    <lineage>
        <taxon>Eukaryota</taxon>
        <taxon>Fungi</taxon>
        <taxon>Dikarya</taxon>
        <taxon>Basidiomycota</taxon>
        <taxon>Agaricomycotina</taxon>
        <taxon>Agaricomycetes</taxon>
        <taxon>Hymenochaetales</taxon>
        <taxon>Schizoporaceae</taxon>
        <taxon>Schizopora</taxon>
    </lineage>
</organism>
<feature type="region of interest" description="Disordered" evidence="1">
    <location>
        <begin position="138"/>
        <end position="191"/>
    </location>
</feature>
<evidence type="ECO:0000256" key="1">
    <source>
        <dbReference type="SAM" id="MobiDB-lite"/>
    </source>
</evidence>
<evidence type="ECO:0000313" key="2">
    <source>
        <dbReference type="EMBL" id="KLO04440.1"/>
    </source>
</evidence>